<keyword evidence="2" id="KW-1185">Reference proteome</keyword>
<evidence type="ECO:0000313" key="1">
    <source>
        <dbReference type="EMBL" id="CAK8991328.1"/>
    </source>
</evidence>
<organism evidence="1 2">
    <name type="scientific">Durusdinium trenchii</name>
    <dbReference type="NCBI Taxonomy" id="1381693"/>
    <lineage>
        <taxon>Eukaryota</taxon>
        <taxon>Sar</taxon>
        <taxon>Alveolata</taxon>
        <taxon>Dinophyceae</taxon>
        <taxon>Suessiales</taxon>
        <taxon>Symbiodiniaceae</taxon>
        <taxon>Durusdinium</taxon>
    </lineage>
</organism>
<evidence type="ECO:0000313" key="2">
    <source>
        <dbReference type="Proteomes" id="UP001642484"/>
    </source>
</evidence>
<proteinExistence type="predicted"/>
<sequence length="710" mass="77930">MCTLCEAVGGGHGVVRSVMKFMIKHFAAELLSARLFQGQDAVERLQQAIKQTPCYARDNRSIDTIIRLNSSQLQQYVRGAWSSVPDLGSSDAHKQFLGAVINPCLRCNAQGMPDQFADTLAKFSLCLATGQASETDLANIRLASAAISGGLNDHPLLQGLSLQCLEMLDKQKRGADMRGRKAARTAREEALINDAGMQLAMLCGNKELAAQFGVPGTAFRTSFNELTKHSLPCPVLALHFPDQLRENALLVHQRYKLDEKNCGQRRLMLAFDGTYLTATLSQITLINGARGLVGGAWAPGNAATCFLDLNDPSLNAREVPKAGLMYEYIVWDPCSAAKSALSVASMPTMHSCGGSGAAAAGQWSMLHTVGIFMKECGHLIRCMTFDAFGTHTLVRKMLHGQHADCVDPVALKEVAWFSELEWEALPRSALPRLPIALCKHSNEYIYCMPGPCHANKNTSGQLCSMLRTCTYGEYWADVTLARSHGLPPAAYSREEPMSDKLNSLLTNPFFLVEEVDGRLNSLVVPWALRGATVHNVVCAMALAPALHRDLTLLQRCELGLTAFLSLDIFRMISSAKCREKGLPTGPLFMAPQTVFNLQGVALSVIAMCVSKPKGWTPWKRGSARASELTVEQFFSFIRAQSSNSQHTARSYWTAATRQNLRTGARMNKNMKADSRLGYVVLIVDHCRNNVHLQNEWAFGPYSFHFYSGIC</sequence>
<protein>
    <submittedName>
        <fullName evidence="1">Uncharacterized protein</fullName>
    </submittedName>
</protein>
<reference evidence="1 2" key="1">
    <citation type="submission" date="2024-02" db="EMBL/GenBank/DDBJ databases">
        <authorList>
            <person name="Chen Y."/>
            <person name="Shah S."/>
            <person name="Dougan E. K."/>
            <person name="Thang M."/>
            <person name="Chan C."/>
        </authorList>
    </citation>
    <scope>NUCLEOTIDE SEQUENCE [LARGE SCALE GENOMIC DNA]</scope>
</reference>
<comment type="caution">
    <text evidence="1">The sequence shown here is derived from an EMBL/GenBank/DDBJ whole genome shotgun (WGS) entry which is preliminary data.</text>
</comment>
<accession>A0ABP0HNG2</accession>
<name>A0ABP0HNG2_9DINO</name>
<gene>
    <name evidence="1" type="ORF">CCMP2556_LOCUS2416</name>
</gene>
<dbReference type="EMBL" id="CAXAMN010000892">
    <property type="protein sequence ID" value="CAK8991328.1"/>
    <property type="molecule type" value="Genomic_DNA"/>
</dbReference>
<dbReference type="Proteomes" id="UP001642484">
    <property type="component" value="Unassembled WGS sequence"/>
</dbReference>